<reference evidence="1" key="1">
    <citation type="submission" date="2022-06" db="EMBL/GenBank/DDBJ databases">
        <title>Uncovering the hologenomic basis of an extraordinary plant invasion.</title>
        <authorList>
            <person name="Bieker V.C."/>
            <person name="Martin M.D."/>
            <person name="Gilbert T."/>
            <person name="Hodgins K."/>
            <person name="Battlay P."/>
            <person name="Petersen B."/>
            <person name="Wilson J."/>
        </authorList>
    </citation>
    <scope>NUCLEOTIDE SEQUENCE</scope>
    <source>
        <strain evidence="1">AA19_3_7</strain>
        <tissue evidence="1">Leaf</tissue>
    </source>
</reference>
<comment type="caution">
    <text evidence="1">The sequence shown here is derived from an EMBL/GenBank/DDBJ whole genome shotgun (WGS) entry which is preliminary data.</text>
</comment>
<evidence type="ECO:0000313" key="2">
    <source>
        <dbReference type="Proteomes" id="UP001206925"/>
    </source>
</evidence>
<dbReference type="EMBL" id="JAMZMK010011762">
    <property type="protein sequence ID" value="KAI7726075.1"/>
    <property type="molecule type" value="Genomic_DNA"/>
</dbReference>
<dbReference type="AlphaFoldDB" id="A0AAD5BML2"/>
<name>A0AAD5BML2_AMBAR</name>
<dbReference type="Proteomes" id="UP001206925">
    <property type="component" value="Unassembled WGS sequence"/>
</dbReference>
<accession>A0AAD5BML2</accession>
<gene>
    <name evidence="1" type="ORF">M8C21_021776</name>
</gene>
<keyword evidence="2" id="KW-1185">Reference proteome</keyword>
<evidence type="ECO:0000313" key="1">
    <source>
        <dbReference type="EMBL" id="KAI7726075.1"/>
    </source>
</evidence>
<sequence length="156" mass="17591">ENTWCTVVPLERMKILLQVICCIRKRKFSEMTNSWVPYKGQITVYRPATLQVVCGYVVASGQLIWGSVNGDETTNICGVTAAKTYLIGPNAGLFWARFQGCVMMRLLMTADDGIHKISKAFETYVYMMGTPHKNTIRYHIERGLDLDSLQFVGVSL</sequence>
<proteinExistence type="predicted"/>
<protein>
    <submittedName>
        <fullName evidence="1">Uncharacterized protein</fullName>
    </submittedName>
</protein>
<feature type="non-terminal residue" evidence="1">
    <location>
        <position position="1"/>
    </location>
</feature>
<organism evidence="1 2">
    <name type="scientific">Ambrosia artemisiifolia</name>
    <name type="common">Common ragweed</name>
    <dbReference type="NCBI Taxonomy" id="4212"/>
    <lineage>
        <taxon>Eukaryota</taxon>
        <taxon>Viridiplantae</taxon>
        <taxon>Streptophyta</taxon>
        <taxon>Embryophyta</taxon>
        <taxon>Tracheophyta</taxon>
        <taxon>Spermatophyta</taxon>
        <taxon>Magnoliopsida</taxon>
        <taxon>eudicotyledons</taxon>
        <taxon>Gunneridae</taxon>
        <taxon>Pentapetalae</taxon>
        <taxon>asterids</taxon>
        <taxon>campanulids</taxon>
        <taxon>Asterales</taxon>
        <taxon>Asteraceae</taxon>
        <taxon>Asteroideae</taxon>
        <taxon>Heliantheae alliance</taxon>
        <taxon>Heliantheae</taxon>
        <taxon>Ambrosia</taxon>
    </lineage>
</organism>